<evidence type="ECO:0000313" key="4">
    <source>
        <dbReference type="Proteomes" id="UP000199233"/>
    </source>
</evidence>
<proteinExistence type="predicted"/>
<gene>
    <name evidence="3" type="ORF">SAMN04488038_10753</name>
</gene>
<dbReference type="SUPFAM" id="SSF54637">
    <property type="entry name" value="Thioesterase/thiol ester dehydrase-isomerase"/>
    <property type="match status" value="1"/>
</dbReference>
<evidence type="ECO:0000256" key="1">
    <source>
        <dbReference type="ARBA" id="ARBA00022801"/>
    </source>
</evidence>
<dbReference type="EMBL" id="FOFS01000007">
    <property type="protein sequence ID" value="SEQ48870.1"/>
    <property type="molecule type" value="Genomic_DNA"/>
</dbReference>
<feature type="domain" description="Thioesterase" evidence="2">
    <location>
        <begin position="59"/>
        <end position="136"/>
    </location>
</feature>
<dbReference type="GO" id="GO:0005829">
    <property type="term" value="C:cytosol"/>
    <property type="evidence" value="ECO:0007669"/>
    <property type="project" value="TreeGrafter"/>
</dbReference>
<dbReference type="GO" id="GO:0061522">
    <property type="term" value="F:1,4-dihydroxy-2-naphthoyl-CoA thioesterase activity"/>
    <property type="evidence" value="ECO:0007669"/>
    <property type="project" value="TreeGrafter"/>
</dbReference>
<dbReference type="CDD" id="cd03443">
    <property type="entry name" value="PaaI_thioesterase"/>
    <property type="match status" value="1"/>
</dbReference>
<dbReference type="InterPro" id="IPR006683">
    <property type="entry name" value="Thioestr_dom"/>
</dbReference>
<protein>
    <submittedName>
        <fullName evidence="3">Uncharacterized domain 1-containing protein</fullName>
    </submittedName>
</protein>
<reference evidence="3 4" key="1">
    <citation type="submission" date="2016-10" db="EMBL/GenBank/DDBJ databases">
        <authorList>
            <person name="de Groot N.N."/>
        </authorList>
    </citation>
    <scope>NUCLEOTIDE SEQUENCE [LARGE SCALE GENOMIC DNA]</scope>
    <source>
        <strain evidence="3 4">DSM 25927</strain>
    </source>
</reference>
<dbReference type="STRING" id="489703.SAMN04488038_10753"/>
<dbReference type="InterPro" id="IPR003736">
    <property type="entry name" value="PAAI_dom"/>
</dbReference>
<dbReference type="OrthoDB" id="9813282at2"/>
<dbReference type="Proteomes" id="UP000199233">
    <property type="component" value="Unassembled WGS sequence"/>
</dbReference>
<sequence length="153" mass="16034">MNISASHAHLSGLEQLRAMIASGRRVPISETLDFDLVEIEEGRAVFRGVPGPATYNPIGSVHGGYAATLLDSACGCAVHSRLSAGQAYTTLELKVAYHRGMNKDTGPVTAEGRVLSMGRRAAFVEAKLHDARGRLLASASSTLLIMQGESAGG</sequence>
<accession>A0A1H9GFI1</accession>
<organism evidence="3 4">
    <name type="scientific">Solimonas aquatica</name>
    <dbReference type="NCBI Taxonomy" id="489703"/>
    <lineage>
        <taxon>Bacteria</taxon>
        <taxon>Pseudomonadati</taxon>
        <taxon>Pseudomonadota</taxon>
        <taxon>Gammaproteobacteria</taxon>
        <taxon>Nevskiales</taxon>
        <taxon>Nevskiaceae</taxon>
        <taxon>Solimonas</taxon>
    </lineage>
</organism>
<dbReference type="Pfam" id="PF03061">
    <property type="entry name" value="4HBT"/>
    <property type="match status" value="1"/>
</dbReference>
<dbReference type="AlphaFoldDB" id="A0A1H9GFI1"/>
<keyword evidence="4" id="KW-1185">Reference proteome</keyword>
<evidence type="ECO:0000259" key="2">
    <source>
        <dbReference type="Pfam" id="PF03061"/>
    </source>
</evidence>
<dbReference type="Gene3D" id="3.10.129.10">
    <property type="entry name" value="Hotdog Thioesterase"/>
    <property type="match status" value="1"/>
</dbReference>
<name>A0A1H9GFI1_9GAMM</name>
<dbReference type="PANTHER" id="PTHR43240">
    <property type="entry name" value="1,4-DIHYDROXY-2-NAPHTHOYL-COA THIOESTERASE 1"/>
    <property type="match status" value="1"/>
</dbReference>
<dbReference type="InterPro" id="IPR029069">
    <property type="entry name" value="HotDog_dom_sf"/>
</dbReference>
<keyword evidence="1" id="KW-0378">Hydrolase</keyword>
<dbReference type="RefSeq" id="WP_093285277.1">
    <property type="nucleotide sequence ID" value="NZ_FOFS01000007.1"/>
</dbReference>
<dbReference type="NCBIfam" id="TIGR00369">
    <property type="entry name" value="unchar_dom_1"/>
    <property type="match status" value="1"/>
</dbReference>
<dbReference type="PANTHER" id="PTHR43240:SF1">
    <property type="entry name" value="BLR5584 PROTEIN"/>
    <property type="match status" value="1"/>
</dbReference>
<evidence type="ECO:0000313" key="3">
    <source>
        <dbReference type="EMBL" id="SEQ48870.1"/>
    </source>
</evidence>